<sequence>MTPAPGDPAPAPGLIPRDSLLPNLEFPFRDLNSRVTPTECFYVRNHFPTPALTAGGWSLTVGGAVLHPLRLGLEELRSLPSRTVTATMECAGNGRTFLSPRPRGVPWELGAVGTARWTGVPLSAVLERAGLPEVVAAWEVVLEGADRGVMTEPVPSPGEISYARSVPLAKALDDVLLAHEMNGEALTPDHGFPVRAVVPGWYGMASVKWLTAVRVVPGPFLGYFQTVDYAYWEEKDGLPPQLRPIGPLQLKAAIARPAPREVVPCGVTYEVTGAAWSGEADVARVEVSVDGGCTWADAEFLDPPMPHVWRRWRFRWQTPEGPGSRTLLARATDTRGRTQPTCHDPARGSYMITHPLPIEVDVRESSP</sequence>
<dbReference type="GO" id="GO:0030151">
    <property type="term" value="F:molybdenum ion binding"/>
    <property type="evidence" value="ECO:0007669"/>
    <property type="project" value="InterPro"/>
</dbReference>
<dbReference type="AlphaFoldDB" id="A0A2I9CWG3"/>
<proteinExistence type="predicted"/>
<accession>A0A2I9CWG3</accession>
<dbReference type="Gene3D" id="2.60.40.650">
    <property type="match status" value="1"/>
</dbReference>
<evidence type="ECO:0000313" key="8">
    <source>
        <dbReference type="Proteomes" id="UP000236569"/>
    </source>
</evidence>
<dbReference type="PANTHER" id="PTHR19372:SF7">
    <property type="entry name" value="SULFITE OXIDASE, MITOCHONDRIAL"/>
    <property type="match status" value="1"/>
</dbReference>
<dbReference type="PRINTS" id="PR00407">
    <property type="entry name" value="EUMOPTERIN"/>
</dbReference>
<keyword evidence="2" id="KW-0500">Molybdenum</keyword>
<dbReference type="Proteomes" id="UP000236569">
    <property type="component" value="Unassembled WGS sequence"/>
</dbReference>
<dbReference type="GO" id="GO:0020037">
    <property type="term" value="F:heme binding"/>
    <property type="evidence" value="ECO:0007669"/>
    <property type="project" value="TreeGrafter"/>
</dbReference>
<dbReference type="SUPFAM" id="SSF81296">
    <property type="entry name" value="E set domains"/>
    <property type="match status" value="1"/>
</dbReference>
<keyword evidence="4" id="KW-0560">Oxidoreductase</keyword>
<organism evidence="7 8">
    <name type="scientific">Deinococcus aerius</name>
    <dbReference type="NCBI Taxonomy" id="200253"/>
    <lineage>
        <taxon>Bacteria</taxon>
        <taxon>Thermotogati</taxon>
        <taxon>Deinococcota</taxon>
        <taxon>Deinococci</taxon>
        <taxon>Deinococcales</taxon>
        <taxon>Deinococcaceae</taxon>
        <taxon>Deinococcus</taxon>
    </lineage>
</organism>
<dbReference type="InterPro" id="IPR008335">
    <property type="entry name" value="Mopterin_OxRdtase_euk"/>
</dbReference>
<protein>
    <submittedName>
        <fullName evidence="7">Nitrate reductase (NADH)</fullName>
    </submittedName>
</protein>
<dbReference type="InterPro" id="IPR005066">
    <property type="entry name" value="MoCF_OxRdtse_dimer"/>
</dbReference>
<dbReference type="GO" id="GO:0006790">
    <property type="term" value="P:sulfur compound metabolic process"/>
    <property type="evidence" value="ECO:0007669"/>
    <property type="project" value="TreeGrafter"/>
</dbReference>
<dbReference type="Pfam" id="PF00174">
    <property type="entry name" value="Oxidored_molyb"/>
    <property type="match status" value="1"/>
</dbReference>
<dbReference type="RefSeq" id="WP_103129701.1">
    <property type="nucleotide sequence ID" value="NZ_BFAG01000008.1"/>
</dbReference>
<keyword evidence="3" id="KW-0479">Metal-binding</keyword>
<dbReference type="Pfam" id="PF03404">
    <property type="entry name" value="Mo-co_dimer"/>
    <property type="match status" value="1"/>
</dbReference>
<comment type="cofactor">
    <cofactor evidence="1">
        <name>Mo-molybdopterin</name>
        <dbReference type="ChEBI" id="CHEBI:71302"/>
    </cofactor>
</comment>
<dbReference type="GO" id="GO:0043546">
    <property type="term" value="F:molybdopterin cofactor binding"/>
    <property type="evidence" value="ECO:0007669"/>
    <property type="project" value="TreeGrafter"/>
</dbReference>
<dbReference type="Gene3D" id="3.90.420.10">
    <property type="entry name" value="Oxidoreductase, molybdopterin-binding domain"/>
    <property type="match status" value="1"/>
</dbReference>
<gene>
    <name evidence="7" type="ORF">DAERI_080113</name>
</gene>
<reference evidence="8" key="1">
    <citation type="submission" date="2018-01" db="EMBL/GenBank/DDBJ databases">
        <title>Draft Genome Sequence of the Radioresistant Bacterium Deinococcus aerius TR0125, Isolated from the Higher Atmosphere above Japan.</title>
        <authorList>
            <person name="Satoh K."/>
            <person name="Arai H."/>
            <person name="Sanzen T."/>
            <person name="Kawaguchi Y."/>
            <person name="Hayashi H."/>
            <person name="Yokobori S."/>
            <person name="Yamagishi A."/>
            <person name="Oono Y."/>
            <person name="Narumi I."/>
        </authorList>
    </citation>
    <scope>NUCLEOTIDE SEQUENCE [LARGE SCALE GENOMIC DNA]</scope>
    <source>
        <strain evidence="8">TR0125</strain>
    </source>
</reference>
<dbReference type="CDD" id="cd02110">
    <property type="entry name" value="SO_family_Moco_dimer"/>
    <property type="match status" value="1"/>
</dbReference>
<evidence type="ECO:0000259" key="6">
    <source>
        <dbReference type="Pfam" id="PF03404"/>
    </source>
</evidence>
<dbReference type="OrthoDB" id="9778777at2"/>
<dbReference type="InterPro" id="IPR014756">
    <property type="entry name" value="Ig_E-set"/>
</dbReference>
<dbReference type="EMBL" id="BFAG01000008">
    <property type="protein sequence ID" value="GBF06322.1"/>
    <property type="molecule type" value="Genomic_DNA"/>
</dbReference>
<dbReference type="InterPro" id="IPR036374">
    <property type="entry name" value="OxRdtase_Mopterin-bd_sf"/>
</dbReference>
<dbReference type="SUPFAM" id="SSF56524">
    <property type="entry name" value="Oxidoreductase molybdopterin-binding domain"/>
    <property type="match status" value="1"/>
</dbReference>
<dbReference type="GO" id="GO:0008482">
    <property type="term" value="F:sulfite oxidase activity"/>
    <property type="evidence" value="ECO:0007669"/>
    <property type="project" value="TreeGrafter"/>
</dbReference>
<evidence type="ECO:0000256" key="2">
    <source>
        <dbReference type="ARBA" id="ARBA00022505"/>
    </source>
</evidence>
<keyword evidence="8" id="KW-1185">Reference proteome</keyword>
<comment type="caution">
    <text evidence="7">The sequence shown here is derived from an EMBL/GenBank/DDBJ whole genome shotgun (WGS) entry which is preliminary data.</text>
</comment>
<name>A0A2I9CWG3_9DEIO</name>
<evidence type="ECO:0000256" key="3">
    <source>
        <dbReference type="ARBA" id="ARBA00022723"/>
    </source>
</evidence>
<feature type="domain" description="Moybdenum cofactor oxidoreductase dimerisation" evidence="6">
    <location>
        <begin position="247"/>
        <end position="341"/>
    </location>
</feature>
<dbReference type="PANTHER" id="PTHR19372">
    <property type="entry name" value="SULFITE REDUCTASE"/>
    <property type="match status" value="1"/>
</dbReference>
<dbReference type="InterPro" id="IPR000572">
    <property type="entry name" value="OxRdtase_Mopterin-bd_dom"/>
</dbReference>
<evidence type="ECO:0000259" key="5">
    <source>
        <dbReference type="Pfam" id="PF00174"/>
    </source>
</evidence>
<evidence type="ECO:0000256" key="4">
    <source>
        <dbReference type="ARBA" id="ARBA00023002"/>
    </source>
</evidence>
<feature type="domain" description="Oxidoreductase molybdopterin-binding" evidence="5">
    <location>
        <begin position="46"/>
        <end position="223"/>
    </location>
</feature>
<evidence type="ECO:0000256" key="1">
    <source>
        <dbReference type="ARBA" id="ARBA00001924"/>
    </source>
</evidence>
<evidence type="ECO:0000313" key="7">
    <source>
        <dbReference type="EMBL" id="GBF06322.1"/>
    </source>
</evidence>